<dbReference type="InterPro" id="IPR023996">
    <property type="entry name" value="TonB-dep_OMP_SusC/RagA"/>
</dbReference>
<dbReference type="SUPFAM" id="SSF49464">
    <property type="entry name" value="Carboxypeptidase regulatory domain-like"/>
    <property type="match status" value="1"/>
</dbReference>
<dbReference type="FunFam" id="2.60.40.1120:FF:000003">
    <property type="entry name" value="Outer membrane protein Omp121"/>
    <property type="match status" value="1"/>
</dbReference>
<dbReference type="Pfam" id="PF13715">
    <property type="entry name" value="CarbopepD_reg_2"/>
    <property type="match status" value="1"/>
</dbReference>
<dbReference type="NCBIfam" id="TIGR04057">
    <property type="entry name" value="SusC_RagA_signa"/>
    <property type="match status" value="1"/>
</dbReference>
<keyword evidence="7 8" id="KW-0998">Cell outer membrane</keyword>
<reference evidence="11 12" key="1">
    <citation type="submission" date="2021-05" db="EMBL/GenBank/DDBJ databases">
        <title>A Polyphasic approach of four new species of the genus Ohtaekwangia: Ohtaekwangia histidinii sp. nov., Ohtaekwangia cretensis sp. nov., Ohtaekwangia indiensis sp. nov., Ohtaekwangia reichenbachii sp. nov. from diverse environment.</title>
        <authorList>
            <person name="Octaviana S."/>
        </authorList>
    </citation>
    <scope>NUCLEOTIDE SEQUENCE [LARGE SCALE GENOMIC DNA]</scope>
    <source>
        <strain evidence="11 12">PWU4</strain>
    </source>
</reference>
<evidence type="ECO:0000313" key="12">
    <source>
        <dbReference type="Proteomes" id="UP001319200"/>
    </source>
</evidence>
<dbReference type="InterPro" id="IPR036942">
    <property type="entry name" value="Beta-barrel_TonB_sf"/>
</dbReference>
<dbReference type="Pfam" id="PF07715">
    <property type="entry name" value="Plug"/>
    <property type="match status" value="1"/>
</dbReference>
<keyword evidence="2 8" id="KW-0813">Transport</keyword>
<name>A0AAP2GNU8_9BACT</name>
<keyword evidence="3 8" id="KW-1134">Transmembrane beta strand</keyword>
<dbReference type="PANTHER" id="PTHR30069:SF29">
    <property type="entry name" value="HEMOGLOBIN AND HEMOGLOBIN-HAPTOGLOBIN-BINDING PROTEIN 1-RELATED"/>
    <property type="match status" value="1"/>
</dbReference>
<evidence type="ECO:0000256" key="5">
    <source>
        <dbReference type="ARBA" id="ARBA00022729"/>
    </source>
</evidence>
<dbReference type="GO" id="GO:0044718">
    <property type="term" value="P:siderophore transmembrane transport"/>
    <property type="evidence" value="ECO:0007669"/>
    <property type="project" value="TreeGrafter"/>
</dbReference>
<gene>
    <name evidence="11" type="ORF">KK083_16000</name>
</gene>
<evidence type="ECO:0000256" key="4">
    <source>
        <dbReference type="ARBA" id="ARBA00022692"/>
    </source>
</evidence>
<dbReference type="InterPro" id="IPR039426">
    <property type="entry name" value="TonB-dep_rcpt-like"/>
</dbReference>
<evidence type="ECO:0000256" key="1">
    <source>
        <dbReference type="ARBA" id="ARBA00004571"/>
    </source>
</evidence>
<evidence type="ECO:0000256" key="7">
    <source>
        <dbReference type="ARBA" id="ARBA00023237"/>
    </source>
</evidence>
<dbReference type="Proteomes" id="UP001319200">
    <property type="component" value="Unassembled WGS sequence"/>
</dbReference>
<organism evidence="11 12">
    <name type="scientific">Chryseosolibacter histidini</name>
    <dbReference type="NCBI Taxonomy" id="2782349"/>
    <lineage>
        <taxon>Bacteria</taxon>
        <taxon>Pseudomonadati</taxon>
        <taxon>Bacteroidota</taxon>
        <taxon>Cytophagia</taxon>
        <taxon>Cytophagales</taxon>
        <taxon>Chryseotaleaceae</taxon>
        <taxon>Chryseosolibacter</taxon>
    </lineage>
</organism>
<dbReference type="SUPFAM" id="SSF56935">
    <property type="entry name" value="Porins"/>
    <property type="match status" value="1"/>
</dbReference>
<dbReference type="PROSITE" id="PS52016">
    <property type="entry name" value="TONB_DEPENDENT_REC_3"/>
    <property type="match status" value="1"/>
</dbReference>
<dbReference type="InterPro" id="IPR012910">
    <property type="entry name" value="Plug_dom"/>
</dbReference>
<dbReference type="GO" id="GO:0009279">
    <property type="term" value="C:cell outer membrane"/>
    <property type="evidence" value="ECO:0007669"/>
    <property type="project" value="UniProtKB-SubCell"/>
</dbReference>
<evidence type="ECO:0000256" key="8">
    <source>
        <dbReference type="PROSITE-ProRule" id="PRU01360"/>
    </source>
</evidence>
<dbReference type="InterPro" id="IPR023997">
    <property type="entry name" value="TonB-dep_OMP_SusC/RagA_CS"/>
</dbReference>
<dbReference type="NCBIfam" id="TIGR04056">
    <property type="entry name" value="OMP_RagA_SusC"/>
    <property type="match status" value="1"/>
</dbReference>
<dbReference type="InterPro" id="IPR008969">
    <property type="entry name" value="CarboxyPept-like_regulatory"/>
</dbReference>
<keyword evidence="12" id="KW-1185">Reference proteome</keyword>
<feature type="domain" description="TonB-dependent receptor plug" evidence="10">
    <location>
        <begin position="226"/>
        <end position="339"/>
    </location>
</feature>
<proteinExistence type="inferred from homology"/>
<dbReference type="Gene3D" id="2.60.40.1120">
    <property type="entry name" value="Carboxypeptidase-like, regulatory domain"/>
    <property type="match status" value="1"/>
</dbReference>
<dbReference type="InterPro" id="IPR037066">
    <property type="entry name" value="Plug_dom_sf"/>
</dbReference>
<keyword evidence="5 9" id="KW-0732">Signal</keyword>
<evidence type="ECO:0000313" key="11">
    <source>
        <dbReference type="EMBL" id="MBT1698393.1"/>
    </source>
</evidence>
<evidence type="ECO:0000256" key="2">
    <source>
        <dbReference type="ARBA" id="ARBA00022448"/>
    </source>
</evidence>
<keyword evidence="4 8" id="KW-0812">Transmembrane</keyword>
<sequence length="998" mass="110630">MNKPRPIQQVFYAIMRITFTQMLLMTALTSLVSAAHLNGQGILDRKVSLDVNQREVQSVLSEIEKQTSVEFTYRDKFIRSLDRVSMKLEEASLKEVLDRLFDSHVSLIIVEEEEEIVLKPKSGLAPAESAITQERPVKGKVTDESGQPVPGVNVIEKGTTNGTTTDIDGMFSMNVRDENAVIVFSFIGYATQEVRVGDRTNFDISIVGDVTTLGEVVVVGYGEQKKETLTGSVANISGKEIVKSPSTNVGNSLAGKLPGLIVNQRSGEPGQDDPGILVRGYGTFGADGDASSTASAPLIVIDGVPRAYMTRLNPQDIESISVLKDASASIYGARAANGVILITTKKGVKGKPVFDLSFNHAFSQPTKVMDVLDAATFAEAFNEAEWYRAGRPATWTPFYSNEAIQKYRDGSDPVLYPNTNWVDEVFKSASVQQRFNLSATGGGESVRYFLSFGATNQEGILKHAPNSYRQYNVRLNVDVNLTKNLTLGANISGIINDKRSSSTQDNQNNDERVDFYNILHANPTLVARYPNGLIAPGRLGENPLLLDQRGYNRVQSSPLFSSFTATYNVPFVKGLKLTGTYNYDLNNQFEKRWIKPYFYHEYNVVTGEYIKKQGTGSSTAELTDTYRKWTTILSNFRINYDKTFDKHFIGVMLGIERQKSENSWASAYRKNFVSTAIEQIDVGSTAPADRNNGGSSGASAYQNYLGRLNYNFSERYLVEFLFRYDGSQIFPEGKRYGFFPGVSAGWRLSEESFLKSLTFINNLKVRASYGESGNDRVGAYQYLQSFSFGDNYVFGSADVPGIYPGVMPNPNITWEVARQTDFGIEGTFWNGLLGVDVTRFQSKRSNILVPRNVSVSNVYGFPGLPYENLGKAENSGFELVLTHKSKIGSVDYRISANTAFTRSKIVFMDEVPQDEPYKNRTGHPVGAGLYYKADGVFNTQEELDAYPHLANAQVGDTKIVDLNNDNLINGADQFRFDYTAVPSMFSELHLISDTKTLT</sequence>
<feature type="chain" id="PRO_5042869336" evidence="9">
    <location>
        <begin position="35"/>
        <end position="998"/>
    </location>
</feature>
<protein>
    <submittedName>
        <fullName evidence="11">TonB-dependent receptor</fullName>
    </submittedName>
</protein>
<dbReference type="FunFam" id="2.170.130.10:FF:000003">
    <property type="entry name" value="SusC/RagA family TonB-linked outer membrane protein"/>
    <property type="match status" value="1"/>
</dbReference>
<keyword evidence="6 8" id="KW-0472">Membrane</keyword>
<evidence type="ECO:0000256" key="3">
    <source>
        <dbReference type="ARBA" id="ARBA00022452"/>
    </source>
</evidence>
<dbReference type="Gene3D" id="2.40.170.20">
    <property type="entry name" value="TonB-dependent receptor, beta-barrel domain"/>
    <property type="match status" value="1"/>
</dbReference>
<dbReference type="Gene3D" id="2.170.130.10">
    <property type="entry name" value="TonB-dependent receptor, plug domain"/>
    <property type="match status" value="1"/>
</dbReference>
<accession>A0AAP2GNU8</accession>
<evidence type="ECO:0000256" key="9">
    <source>
        <dbReference type="SAM" id="SignalP"/>
    </source>
</evidence>
<dbReference type="EMBL" id="JAHESF010000014">
    <property type="protein sequence ID" value="MBT1698393.1"/>
    <property type="molecule type" value="Genomic_DNA"/>
</dbReference>
<keyword evidence="11" id="KW-0675">Receptor</keyword>
<feature type="signal peptide" evidence="9">
    <location>
        <begin position="1"/>
        <end position="34"/>
    </location>
</feature>
<comment type="similarity">
    <text evidence="8">Belongs to the TonB-dependent receptor family.</text>
</comment>
<dbReference type="PANTHER" id="PTHR30069">
    <property type="entry name" value="TONB-DEPENDENT OUTER MEMBRANE RECEPTOR"/>
    <property type="match status" value="1"/>
</dbReference>
<dbReference type="RefSeq" id="WP_254164500.1">
    <property type="nucleotide sequence ID" value="NZ_JAHESF010000014.1"/>
</dbReference>
<comment type="subcellular location">
    <subcellularLocation>
        <location evidence="1 8">Cell outer membrane</location>
        <topology evidence="1 8">Multi-pass membrane protein</topology>
    </subcellularLocation>
</comment>
<comment type="caution">
    <text evidence="11">The sequence shown here is derived from an EMBL/GenBank/DDBJ whole genome shotgun (WGS) entry which is preliminary data.</text>
</comment>
<evidence type="ECO:0000256" key="6">
    <source>
        <dbReference type="ARBA" id="ARBA00023136"/>
    </source>
</evidence>
<dbReference type="AlphaFoldDB" id="A0AAP2GNU8"/>
<dbReference type="GO" id="GO:0015344">
    <property type="term" value="F:siderophore uptake transmembrane transporter activity"/>
    <property type="evidence" value="ECO:0007669"/>
    <property type="project" value="TreeGrafter"/>
</dbReference>
<evidence type="ECO:0000259" key="10">
    <source>
        <dbReference type="Pfam" id="PF07715"/>
    </source>
</evidence>